<accession>S7ZUY8</accession>
<feature type="compositionally biased region" description="Polar residues" evidence="1">
    <location>
        <begin position="23"/>
        <end position="38"/>
    </location>
</feature>
<dbReference type="EMBL" id="KB644415">
    <property type="protein sequence ID" value="EPS34560.1"/>
    <property type="molecule type" value="Genomic_DNA"/>
</dbReference>
<feature type="region of interest" description="Disordered" evidence="1">
    <location>
        <begin position="1"/>
        <end position="59"/>
    </location>
</feature>
<keyword evidence="3" id="KW-1185">Reference proteome</keyword>
<name>S7ZUY8_PENO1</name>
<evidence type="ECO:0000256" key="1">
    <source>
        <dbReference type="SAM" id="MobiDB-lite"/>
    </source>
</evidence>
<dbReference type="AlphaFoldDB" id="S7ZUY8"/>
<dbReference type="Proteomes" id="UP000019376">
    <property type="component" value="Unassembled WGS sequence"/>
</dbReference>
<gene>
    <name evidence="2" type="ORF">PDE_09524</name>
</gene>
<sequence>MGGAVTDGGESTEEDVHVPLPAASSSYRTASGQASSAWASPRLEKGTFKTHRKSTGKSISAHGLNVSSWSLEMVNSDHPEYDSLV</sequence>
<protein>
    <submittedName>
        <fullName evidence="2">Uncharacterized protein</fullName>
    </submittedName>
</protein>
<reference evidence="2 3" key="1">
    <citation type="journal article" date="2013" name="PLoS ONE">
        <title>Genomic and secretomic analyses reveal unique features of the lignocellulolytic enzyme system of Penicillium decumbens.</title>
        <authorList>
            <person name="Liu G."/>
            <person name="Zhang L."/>
            <person name="Wei X."/>
            <person name="Zou G."/>
            <person name="Qin Y."/>
            <person name="Ma L."/>
            <person name="Li J."/>
            <person name="Zheng H."/>
            <person name="Wang S."/>
            <person name="Wang C."/>
            <person name="Xun L."/>
            <person name="Zhao G.-P."/>
            <person name="Zhou Z."/>
            <person name="Qu Y."/>
        </authorList>
    </citation>
    <scope>NUCLEOTIDE SEQUENCE [LARGE SCALE GENOMIC DNA]</scope>
    <source>
        <strain evidence="3">114-2 / CGMCC 5302</strain>
    </source>
</reference>
<organism evidence="2 3">
    <name type="scientific">Penicillium oxalicum (strain 114-2 / CGMCC 5302)</name>
    <name type="common">Penicillium decumbens</name>
    <dbReference type="NCBI Taxonomy" id="933388"/>
    <lineage>
        <taxon>Eukaryota</taxon>
        <taxon>Fungi</taxon>
        <taxon>Dikarya</taxon>
        <taxon>Ascomycota</taxon>
        <taxon>Pezizomycotina</taxon>
        <taxon>Eurotiomycetes</taxon>
        <taxon>Eurotiomycetidae</taxon>
        <taxon>Eurotiales</taxon>
        <taxon>Aspergillaceae</taxon>
        <taxon>Penicillium</taxon>
    </lineage>
</organism>
<proteinExistence type="predicted"/>
<dbReference type="HOGENOM" id="CLU_2513371_0_0_1"/>
<evidence type="ECO:0000313" key="3">
    <source>
        <dbReference type="Proteomes" id="UP000019376"/>
    </source>
</evidence>
<evidence type="ECO:0000313" key="2">
    <source>
        <dbReference type="EMBL" id="EPS34560.1"/>
    </source>
</evidence>